<dbReference type="AlphaFoldDB" id="A0A183U4L4"/>
<protein>
    <submittedName>
        <fullName evidence="4">Myelin basic protein</fullName>
    </submittedName>
</protein>
<proteinExistence type="predicted"/>
<feature type="region of interest" description="Disordered" evidence="1">
    <location>
        <begin position="33"/>
        <end position="101"/>
    </location>
</feature>
<gene>
    <name evidence="2" type="ORF">TCNE_LOCUS3434</name>
</gene>
<name>A0A183U4L4_TOXCA</name>
<evidence type="ECO:0000313" key="2">
    <source>
        <dbReference type="EMBL" id="VDM29151.1"/>
    </source>
</evidence>
<organism evidence="3 4">
    <name type="scientific">Toxocara canis</name>
    <name type="common">Canine roundworm</name>
    <dbReference type="NCBI Taxonomy" id="6265"/>
    <lineage>
        <taxon>Eukaryota</taxon>
        <taxon>Metazoa</taxon>
        <taxon>Ecdysozoa</taxon>
        <taxon>Nematoda</taxon>
        <taxon>Chromadorea</taxon>
        <taxon>Rhabditida</taxon>
        <taxon>Spirurina</taxon>
        <taxon>Ascaridomorpha</taxon>
        <taxon>Ascaridoidea</taxon>
        <taxon>Toxocaridae</taxon>
        <taxon>Toxocara</taxon>
    </lineage>
</organism>
<evidence type="ECO:0000313" key="3">
    <source>
        <dbReference type="Proteomes" id="UP000050794"/>
    </source>
</evidence>
<evidence type="ECO:0000256" key="1">
    <source>
        <dbReference type="SAM" id="MobiDB-lite"/>
    </source>
</evidence>
<evidence type="ECO:0000313" key="4">
    <source>
        <dbReference type="WBParaSite" id="TCNE_0000343401-mRNA-1"/>
    </source>
</evidence>
<reference evidence="4" key="1">
    <citation type="submission" date="2016-06" db="UniProtKB">
        <authorList>
            <consortium name="WormBaseParasite"/>
        </authorList>
    </citation>
    <scope>IDENTIFICATION</scope>
</reference>
<feature type="compositionally biased region" description="Polar residues" evidence="1">
    <location>
        <begin position="92"/>
        <end position="101"/>
    </location>
</feature>
<keyword evidence="3" id="KW-1185">Reference proteome</keyword>
<reference evidence="2 3" key="2">
    <citation type="submission" date="2018-11" db="EMBL/GenBank/DDBJ databases">
        <authorList>
            <consortium name="Pathogen Informatics"/>
        </authorList>
    </citation>
    <scope>NUCLEOTIDE SEQUENCE [LARGE SCALE GENOMIC DNA]</scope>
</reference>
<feature type="compositionally biased region" description="Polar residues" evidence="1">
    <location>
        <begin position="34"/>
        <end position="46"/>
    </location>
</feature>
<sequence length="101" mass="11521">MWISQMNRMENSVTNKSVILKFFQSCAGDFSEDGFSSHNNRNTFSSSEDDTFSVDKGSLKGCHRSGRKGRTDISKKKTSFSSREFTDESNEEFSQQLKARK</sequence>
<dbReference type="Proteomes" id="UP000050794">
    <property type="component" value="Unassembled WGS sequence"/>
</dbReference>
<dbReference type="WBParaSite" id="TCNE_0000343401-mRNA-1">
    <property type="protein sequence ID" value="TCNE_0000343401-mRNA-1"/>
    <property type="gene ID" value="TCNE_0000343401"/>
</dbReference>
<dbReference type="EMBL" id="UYWY01004394">
    <property type="protein sequence ID" value="VDM29151.1"/>
    <property type="molecule type" value="Genomic_DNA"/>
</dbReference>
<accession>A0A183U4L4</accession>